<comment type="subcellular location">
    <subcellularLocation>
        <location evidence="1">Nucleus</location>
    </subcellularLocation>
</comment>
<keyword evidence="11" id="KW-1185">Reference proteome</keyword>
<comment type="similarity">
    <text evidence="2">Belongs to the TAF8 family.</text>
</comment>
<evidence type="ECO:0000313" key="11">
    <source>
        <dbReference type="Proteomes" id="UP000286045"/>
    </source>
</evidence>
<proteinExistence type="inferred from homology"/>
<dbReference type="PANTHER" id="PTHR46469">
    <property type="entry name" value="TRANSCRIPTION INITIATION FACTOR TFIID SUBUNIT 8"/>
    <property type="match status" value="1"/>
</dbReference>
<dbReference type="CDD" id="cd08049">
    <property type="entry name" value="TAF8"/>
    <property type="match status" value="1"/>
</dbReference>
<evidence type="ECO:0000256" key="7">
    <source>
        <dbReference type="SAM" id="MobiDB-lite"/>
    </source>
</evidence>
<sequence>MNNGVVNNESSDNMAVESTSRKRSSVELEDADHQSDSKRQRTTTLEPDATSTAPTAAHTAQPAYEVVRHPTVESMGRDGLRRSVTLALKHVGFDSATEEALEGFTETVETYMDGFIHQLKRLAHASRRSDPTPTDYEAILRYHNLSLSSLKPHLKNPVPKQFLEPKFYDPIVENTTYLQSTPPILGDELDGRHEKEERTWIPKHFPSFPSKHTYRYTPAELPAKNTPKKREEALADARKAEMALRRIDRAAKITRQKELKEAAQRNALAKQRHEAWEDLMQSLLPKSRTAANEAAEVADHSTIVNANTKYGRKELPRTNRRALLEGATDRAES</sequence>
<dbReference type="Pfam" id="PF10406">
    <property type="entry name" value="TAF8_C"/>
    <property type="match status" value="1"/>
</dbReference>
<feature type="domain" description="Transcription factor TFIID subunit 8 C-terminal" evidence="9">
    <location>
        <begin position="200"/>
        <end position="246"/>
    </location>
</feature>
<dbReference type="InterPro" id="IPR019473">
    <property type="entry name" value="TFIID_su8_C"/>
</dbReference>
<dbReference type="GO" id="GO:0005669">
    <property type="term" value="C:transcription factor TFIID complex"/>
    <property type="evidence" value="ECO:0007669"/>
    <property type="project" value="InterPro"/>
</dbReference>
<accession>A0A439D899</accession>
<reference evidence="10 11" key="1">
    <citation type="submission" date="2018-12" db="EMBL/GenBank/DDBJ databases">
        <title>Draft genome sequence of Xylaria grammica IHI A82.</title>
        <authorList>
            <person name="Buettner E."/>
            <person name="Kellner H."/>
        </authorList>
    </citation>
    <scope>NUCLEOTIDE SEQUENCE [LARGE SCALE GENOMIC DNA]</scope>
    <source>
        <strain evidence="10 11">IHI A82</strain>
    </source>
</reference>
<dbReference type="Gene3D" id="1.10.20.10">
    <property type="entry name" value="Histone, subunit A"/>
    <property type="match status" value="1"/>
</dbReference>
<dbReference type="EMBL" id="RYZI01000107">
    <property type="protein sequence ID" value="RWA10632.1"/>
    <property type="molecule type" value="Genomic_DNA"/>
</dbReference>
<comment type="caution">
    <text evidence="10">The sequence shown here is derived from an EMBL/GenBank/DDBJ whole genome shotgun (WGS) entry which is preliminary data.</text>
</comment>
<feature type="domain" description="Bromodomain associated" evidence="8">
    <location>
        <begin position="77"/>
        <end position="140"/>
    </location>
</feature>
<dbReference type="GO" id="GO:0046982">
    <property type="term" value="F:protein heterodimerization activity"/>
    <property type="evidence" value="ECO:0007669"/>
    <property type="project" value="InterPro"/>
</dbReference>
<dbReference type="CDD" id="cd00076">
    <property type="entry name" value="HFD_SF"/>
    <property type="match status" value="1"/>
</dbReference>
<keyword evidence="4" id="KW-0805">Transcription regulation</keyword>
<feature type="compositionally biased region" description="Low complexity" evidence="7">
    <location>
        <begin position="47"/>
        <end position="63"/>
    </location>
</feature>
<dbReference type="InterPro" id="IPR006565">
    <property type="entry name" value="BTP"/>
</dbReference>
<feature type="region of interest" description="Disordered" evidence="7">
    <location>
        <begin position="309"/>
        <end position="333"/>
    </location>
</feature>
<evidence type="ECO:0000259" key="9">
    <source>
        <dbReference type="Pfam" id="PF10406"/>
    </source>
</evidence>
<feature type="compositionally biased region" description="Polar residues" evidence="7">
    <location>
        <begin position="1"/>
        <end position="18"/>
    </location>
</feature>
<evidence type="ECO:0000313" key="10">
    <source>
        <dbReference type="EMBL" id="RWA10632.1"/>
    </source>
</evidence>
<evidence type="ECO:0000256" key="6">
    <source>
        <dbReference type="ARBA" id="ARBA00023242"/>
    </source>
</evidence>
<dbReference type="GO" id="GO:0006367">
    <property type="term" value="P:transcription initiation at RNA polymerase II promoter"/>
    <property type="evidence" value="ECO:0007669"/>
    <property type="project" value="TreeGrafter"/>
</dbReference>
<evidence type="ECO:0000256" key="4">
    <source>
        <dbReference type="ARBA" id="ARBA00023015"/>
    </source>
</evidence>
<evidence type="ECO:0000259" key="8">
    <source>
        <dbReference type="Pfam" id="PF07524"/>
    </source>
</evidence>
<dbReference type="AlphaFoldDB" id="A0A439D899"/>
<dbReference type="InterPro" id="IPR009072">
    <property type="entry name" value="Histone-fold"/>
</dbReference>
<dbReference type="Proteomes" id="UP000286045">
    <property type="component" value="Unassembled WGS sequence"/>
</dbReference>
<keyword evidence="5" id="KW-0804">Transcription</keyword>
<evidence type="ECO:0000256" key="1">
    <source>
        <dbReference type="ARBA" id="ARBA00004123"/>
    </source>
</evidence>
<dbReference type="Pfam" id="PF07524">
    <property type="entry name" value="Bromo_TP"/>
    <property type="match status" value="1"/>
</dbReference>
<feature type="region of interest" description="Disordered" evidence="7">
    <location>
        <begin position="1"/>
        <end position="63"/>
    </location>
</feature>
<evidence type="ECO:0000256" key="5">
    <source>
        <dbReference type="ARBA" id="ARBA00023163"/>
    </source>
</evidence>
<protein>
    <recommendedName>
        <fullName evidence="3">Transcription initiation factor TFIID subunit 8</fullName>
    </recommendedName>
</protein>
<keyword evidence="6" id="KW-0539">Nucleus</keyword>
<name>A0A439D899_9PEZI</name>
<dbReference type="STRING" id="363999.A0A439D899"/>
<gene>
    <name evidence="10" type="ORF">EKO27_g4490</name>
</gene>
<dbReference type="PANTHER" id="PTHR46469:SF1">
    <property type="entry name" value="TRANSCRIPTION INITIATION FACTOR TFIID SUBUNIT 8"/>
    <property type="match status" value="1"/>
</dbReference>
<evidence type="ECO:0000256" key="2">
    <source>
        <dbReference type="ARBA" id="ARBA00008767"/>
    </source>
</evidence>
<dbReference type="InterPro" id="IPR037818">
    <property type="entry name" value="TAF8"/>
</dbReference>
<organism evidence="10 11">
    <name type="scientific">Xylaria grammica</name>
    <dbReference type="NCBI Taxonomy" id="363999"/>
    <lineage>
        <taxon>Eukaryota</taxon>
        <taxon>Fungi</taxon>
        <taxon>Dikarya</taxon>
        <taxon>Ascomycota</taxon>
        <taxon>Pezizomycotina</taxon>
        <taxon>Sordariomycetes</taxon>
        <taxon>Xylariomycetidae</taxon>
        <taxon>Xylariales</taxon>
        <taxon>Xylariaceae</taxon>
        <taxon>Xylaria</taxon>
    </lineage>
</organism>
<evidence type="ECO:0000256" key="3">
    <source>
        <dbReference type="ARBA" id="ARBA00017307"/>
    </source>
</evidence>